<organism evidence="2 3">
    <name type="scientific">Linderina pennispora</name>
    <dbReference type="NCBI Taxonomy" id="61395"/>
    <lineage>
        <taxon>Eukaryota</taxon>
        <taxon>Fungi</taxon>
        <taxon>Fungi incertae sedis</taxon>
        <taxon>Zoopagomycota</taxon>
        <taxon>Kickxellomycotina</taxon>
        <taxon>Kickxellomycetes</taxon>
        <taxon>Kickxellales</taxon>
        <taxon>Kickxellaceae</taxon>
        <taxon>Linderina</taxon>
    </lineage>
</organism>
<name>A0A1Y1WJ89_9FUNG</name>
<evidence type="ECO:0000313" key="2">
    <source>
        <dbReference type="EMBL" id="ORX73164.1"/>
    </source>
</evidence>
<evidence type="ECO:0000256" key="1">
    <source>
        <dbReference type="SAM" id="Phobius"/>
    </source>
</evidence>
<dbReference type="Proteomes" id="UP000193922">
    <property type="component" value="Unassembled WGS sequence"/>
</dbReference>
<dbReference type="GeneID" id="63808862"/>
<protein>
    <submittedName>
        <fullName evidence="2">Uncharacterized protein</fullName>
    </submittedName>
</protein>
<accession>A0A1Y1WJ89</accession>
<sequence length="104" mass="12084">MLSLQCSKKCCGYCTVVAILISHTRHSTSSVHCLVQRLRENWHDIYVYGVGTAMEMGLPGSILLLWIWLRHCHCPCYWQLERRNPILRISEYSSCEHIVQGVHK</sequence>
<proteinExistence type="predicted"/>
<comment type="caution">
    <text evidence="2">The sequence shown here is derived from an EMBL/GenBank/DDBJ whole genome shotgun (WGS) entry which is preliminary data.</text>
</comment>
<gene>
    <name evidence="2" type="ORF">DL89DRAFT_89137</name>
</gene>
<dbReference type="EMBL" id="MCFD01000002">
    <property type="protein sequence ID" value="ORX73164.1"/>
    <property type="molecule type" value="Genomic_DNA"/>
</dbReference>
<evidence type="ECO:0000313" key="3">
    <source>
        <dbReference type="Proteomes" id="UP000193922"/>
    </source>
</evidence>
<keyword evidence="3" id="KW-1185">Reference proteome</keyword>
<dbReference type="AlphaFoldDB" id="A0A1Y1WJ89"/>
<keyword evidence="1" id="KW-1133">Transmembrane helix</keyword>
<dbReference type="RefSeq" id="XP_040746504.1">
    <property type="nucleotide sequence ID" value="XM_040892214.1"/>
</dbReference>
<feature type="transmembrane region" description="Helical" evidence="1">
    <location>
        <begin position="45"/>
        <end position="69"/>
    </location>
</feature>
<reference evidence="2 3" key="1">
    <citation type="submission" date="2016-07" db="EMBL/GenBank/DDBJ databases">
        <title>Pervasive Adenine N6-methylation of Active Genes in Fungi.</title>
        <authorList>
            <consortium name="DOE Joint Genome Institute"/>
            <person name="Mondo S.J."/>
            <person name="Dannebaum R.O."/>
            <person name="Kuo R.C."/>
            <person name="Labutti K."/>
            <person name="Haridas S."/>
            <person name="Kuo A."/>
            <person name="Salamov A."/>
            <person name="Ahrendt S.R."/>
            <person name="Lipzen A."/>
            <person name="Sullivan W."/>
            <person name="Andreopoulos W.B."/>
            <person name="Clum A."/>
            <person name="Lindquist E."/>
            <person name="Daum C."/>
            <person name="Ramamoorthy G.K."/>
            <person name="Gryganskyi A."/>
            <person name="Culley D."/>
            <person name="Magnuson J.K."/>
            <person name="James T.Y."/>
            <person name="O'Malley M.A."/>
            <person name="Stajich J.E."/>
            <person name="Spatafora J.W."/>
            <person name="Visel A."/>
            <person name="Grigoriev I.V."/>
        </authorList>
    </citation>
    <scope>NUCLEOTIDE SEQUENCE [LARGE SCALE GENOMIC DNA]</scope>
    <source>
        <strain evidence="2 3">ATCC 12442</strain>
    </source>
</reference>
<keyword evidence="1" id="KW-0812">Transmembrane</keyword>
<keyword evidence="1" id="KW-0472">Membrane</keyword>